<dbReference type="AlphaFoldDB" id="A0A5B8UVR8"/>
<protein>
    <recommendedName>
        <fullName evidence="2">Peptidase C39-like domain-containing protein</fullName>
    </recommendedName>
</protein>
<evidence type="ECO:0000313" key="4">
    <source>
        <dbReference type="Proteomes" id="UP000321479"/>
    </source>
</evidence>
<reference evidence="3 4" key="1">
    <citation type="journal article" date="2017" name="Curr. Microbiol.">
        <title>Mucilaginibacter ginsenosidivorans sp. nov., Isolated from Soil of Ginseng Field.</title>
        <authorList>
            <person name="Kim M.M."/>
            <person name="Siddiqi M.Z."/>
            <person name="Im W.T."/>
        </authorList>
    </citation>
    <scope>NUCLEOTIDE SEQUENCE [LARGE SCALE GENOMIC DNA]</scope>
    <source>
        <strain evidence="3 4">Gsoil 3017</strain>
    </source>
</reference>
<dbReference type="Gene3D" id="2.60.40.2340">
    <property type="match status" value="1"/>
</dbReference>
<sequence length="357" mass="39827">MKKRCLILSLFVFVLLFSACKKDSSKVVQKAQGVSLNKDLLTFSIDGQLIGSTIDTVRHEIHVVVSRNADMHKLAANFTLSPGTNAKMNNVTASTGSVIDFSQPVDFTLLSEDAKNSLNFKVYVSTDLQYFGVLGHVQAENSLDRGYNFYYDQFDGSQYQGINCGPTVSTMAIKWADSTFTKTPADARARIPESGGWWYTSDIQFYLAQNNINSAVDTLDNVAAVVKKSIDNGNLVIVCLDMFSVPLNEAVYQHVQKFYDTQSAGWGHFLLVKGYKQTDANFYLEIYDPYSNHNKYSVITNGQLKGQDRYYIDYSIKSATSVWWPYAIIVSPKGQTITSSKIKLNSLHKPVPVARGK</sequence>
<dbReference type="Gene3D" id="3.90.70.10">
    <property type="entry name" value="Cysteine proteinases"/>
    <property type="match status" value="1"/>
</dbReference>
<keyword evidence="1" id="KW-0732">Signal</keyword>
<evidence type="ECO:0000256" key="1">
    <source>
        <dbReference type="SAM" id="SignalP"/>
    </source>
</evidence>
<feature type="chain" id="PRO_5022917505" description="Peptidase C39-like domain-containing protein" evidence="1">
    <location>
        <begin position="22"/>
        <end position="357"/>
    </location>
</feature>
<feature type="signal peptide" evidence="1">
    <location>
        <begin position="1"/>
        <end position="21"/>
    </location>
</feature>
<dbReference type="Proteomes" id="UP000321479">
    <property type="component" value="Chromosome"/>
</dbReference>
<keyword evidence="4" id="KW-1185">Reference proteome</keyword>
<dbReference type="KEGG" id="mgin:FRZ54_11445"/>
<proteinExistence type="predicted"/>
<feature type="domain" description="Peptidase C39-like" evidence="2">
    <location>
        <begin position="151"/>
        <end position="290"/>
    </location>
</feature>
<dbReference type="OrthoDB" id="791575at2"/>
<organism evidence="3 4">
    <name type="scientific">Mucilaginibacter ginsenosidivorans</name>
    <dbReference type="NCBI Taxonomy" id="398053"/>
    <lineage>
        <taxon>Bacteria</taxon>
        <taxon>Pseudomonadati</taxon>
        <taxon>Bacteroidota</taxon>
        <taxon>Sphingobacteriia</taxon>
        <taxon>Sphingobacteriales</taxon>
        <taxon>Sphingobacteriaceae</taxon>
        <taxon>Mucilaginibacter</taxon>
    </lineage>
</organism>
<evidence type="ECO:0000259" key="2">
    <source>
        <dbReference type="Pfam" id="PF13529"/>
    </source>
</evidence>
<dbReference type="PROSITE" id="PS51257">
    <property type="entry name" value="PROKAR_LIPOPROTEIN"/>
    <property type="match status" value="1"/>
</dbReference>
<dbReference type="RefSeq" id="WP_147031740.1">
    <property type="nucleotide sequence ID" value="NZ_CP042436.1"/>
</dbReference>
<dbReference type="InterPro" id="IPR039564">
    <property type="entry name" value="Peptidase_C39-like"/>
</dbReference>
<accession>A0A5B8UVR8</accession>
<name>A0A5B8UVR8_9SPHI</name>
<dbReference type="Pfam" id="PF13529">
    <property type="entry name" value="Peptidase_C39_2"/>
    <property type="match status" value="1"/>
</dbReference>
<evidence type="ECO:0000313" key="3">
    <source>
        <dbReference type="EMBL" id="QEC63164.1"/>
    </source>
</evidence>
<dbReference type="EMBL" id="CP042436">
    <property type="protein sequence ID" value="QEC63164.1"/>
    <property type="molecule type" value="Genomic_DNA"/>
</dbReference>
<gene>
    <name evidence="3" type="ORF">FRZ54_11445</name>
</gene>